<gene>
    <name evidence="21" type="ORF">GBAR_LOCUS30177</name>
</gene>
<dbReference type="Pfam" id="PF00456">
    <property type="entry name" value="Transketolase_N"/>
    <property type="match status" value="1"/>
</dbReference>
<dbReference type="GO" id="GO:0046872">
    <property type="term" value="F:metal ion binding"/>
    <property type="evidence" value="ECO:0007669"/>
    <property type="project" value="UniProtKB-KW"/>
</dbReference>
<dbReference type="InterPro" id="IPR020831">
    <property type="entry name" value="GlycerAld/Erythrose_P_DH"/>
</dbReference>
<dbReference type="Gene3D" id="3.30.360.10">
    <property type="entry name" value="Dihydrodipicolinate Reductase, domain 2"/>
    <property type="match status" value="1"/>
</dbReference>
<evidence type="ECO:0000313" key="22">
    <source>
        <dbReference type="Proteomes" id="UP001174909"/>
    </source>
</evidence>
<dbReference type="FunFam" id="3.40.50.970:FF:000003">
    <property type="entry name" value="Transketolase"/>
    <property type="match status" value="1"/>
</dbReference>
<evidence type="ECO:0000256" key="8">
    <source>
        <dbReference type="ARBA" id="ARBA00022679"/>
    </source>
</evidence>
<comment type="catalytic activity">
    <reaction evidence="14">
        <text>D-glyceraldehyde 3-phosphate + phosphate + NAD(+) = (2R)-3-phospho-glyceroyl phosphate + NADH + H(+)</text>
        <dbReference type="Rhea" id="RHEA:10300"/>
        <dbReference type="ChEBI" id="CHEBI:15378"/>
        <dbReference type="ChEBI" id="CHEBI:43474"/>
        <dbReference type="ChEBI" id="CHEBI:57540"/>
        <dbReference type="ChEBI" id="CHEBI:57604"/>
        <dbReference type="ChEBI" id="CHEBI:57945"/>
        <dbReference type="ChEBI" id="CHEBI:59776"/>
        <dbReference type="EC" id="1.2.1.12"/>
    </reaction>
</comment>
<evidence type="ECO:0000256" key="16">
    <source>
        <dbReference type="ARBA" id="ARBA00052787"/>
    </source>
</evidence>
<evidence type="ECO:0000256" key="17">
    <source>
        <dbReference type="RuleBase" id="RU000397"/>
    </source>
</evidence>
<feature type="domain" description="Transketolase-like pyrimidine-binding" evidence="20">
    <location>
        <begin position="89"/>
        <end position="260"/>
    </location>
</feature>
<dbReference type="SUPFAM" id="SSF52518">
    <property type="entry name" value="Thiamin diphosphate-binding fold (THDP-binding)"/>
    <property type="match status" value="1"/>
</dbReference>
<dbReference type="FunFam" id="3.40.50.720:FF:000001">
    <property type="entry name" value="Glyceraldehyde-3-phosphate dehydrogenase"/>
    <property type="match status" value="1"/>
</dbReference>
<comment type="similarity">
    <text evidence="7 17">Belongs to the glyceraldehyde-3-phosphate dehydrogenase family.</text>
</comment>
<evidence type="ECO:0000256" key="11">
    <source>
        <dbReference type="ARBA" id="ARBA00023002"/>
    </source>
</evidence>
<dbReference type="GO" id="GO:0006006">
    <property type="term" value="P:glucose metabolic process"/>
    <property type="evidence" value="ECO:0007669"/>
    <property type="project" value="InterPro"/>
</dbReference>
<evidence type="ECO:0000313" key="21">
    <source>
        <dbReference type="EMBL" id="CAI8055256.1"/>
    </source>
</evidence>
<feature type="region of interest" description="Disordered" evidence="18">
    <location>
        <begin position="54"/>
        <end position="78"/>
    </location>
</feature>
<comment type="cofactor">
    <cofactor evidence="2">
        <name>Mg(2+)</name>
        <dbReference type="ChEBI" id="CHEBI:18420"/>
    </cofactor>
</comment>
<comment type="cofactor">
    <cofactor evidence="3">
        <name>thiamine diphosphate</name>
        <dbReference type="ChEBI" id="CHEBI:58937"/>
    </cofactor>
</comment>
<comment type="pathway">
    <text evidence="4">Carbohydrate degradation; glycolysis; pyruvate from D-glyceraldehyde 3-phosphate: step 1/5.</text>
</comment>
<feature type="domain" description="Glyceraldehyde 3-phosphate dehydrogenase NAD(P) binding" evidence="19">
    <location>
        <begin position="356"/>
        <end position="506"/>
    </location>
</feature>
<name>A0AA35XJW6_GEOBA</name>
<dbReference type="InterPro" id="IPR036291">
    <property type="entry name" value="NAD(P)-bd_dom_sf"/>
</dbReference>
<evidence type="ECO:0000256" key="18">
    <source>
        <dbReference type="SAM" id="MobiDB-lite"/>
    </source>
</evidence>
<evidence type="ECO:0000259" key="19">
    <source>
        <dbReference type="SMART" id="SM00846"/>
    </source>
</evidence>
<dbReference type="EMBL" id="CASHTH010004267">
    <property type="protein sequence ID" value="CAI8055256.1"/>
    <property type="molecule type" value="Genomic_DNA"/>
</dbReference>
<dbReference type="Gene3D" id="3.40.50.720">
    <property type="entry name" value="NAD(P)-binding Rossmann-like Domain"/>
    <property type="match status" value="1"/>
</dbReference>
<dbReference type="SUPFAM" id="SSF51735">
    <property type="entry name" value="NAD(P)-binding Rossmann-fold domains"/>
    <property type="match status" value="1"/>
</dbReference>
<accession>A0AA35XJW6</accession>
<keyword evidence="12" id="KW-0786">Thiamine pyrophosphate</keyword>
<dbReference type="InterPro" id="IPR020828">
    <property type="entry name" value="GlycerAld_3-P_DH_NAD(P)-bd"/>
</dbReference>
<keyword evidence="9" id="KW-0479">Metal-binding</keyword>
<dbReference type="Gene3D" id="3.40.50.970">
    <property type="match status" value="1"/>
</dbReference>
<keyword evidence="10" id="KW-0460">Magnesium</keyword>
<dbReference type="GO" id="GO:0004802">
    <property type="term" value="F:transketolase activity"/>
    <property type="evidence" value="ECO:0007669"/>
    <property type="project" value="UniProtKB-EC"/>
</dbReference>
<dbReference type="Proteomes" id="UP001174909">
    <property type="component" value="Unassembled WGS sequence"/>
</dbReference>
<evidence type="ECO:0000256" key="1">
    <source>
        <dbReference type="ARBA" id="ARBA00001941"/>
    </source>
</evidence>
<dbReference type="Gene3D" id="3.40.50.920">
    <property type="match status" value="1"/>
</dbReference>
<dbReference type="Pfam" id="PF02779">
    <property type="entry name" value="Transket_pyr"/>
    <property type="match status" value="1"/>
</dbReference>
<evidence type="ECO:0000256" key="6">
    <source>
        <dbReference type="ARBA" id="ARBA00007131"/>
    </source>
</evidence>
<evidence type="ECO:0000256" key="13">
    <source>
        <dbReference type="ARBA" id="ARBA00023152"/>
    </source>
</evidence>
<comment type="caution">
    <text evidence="21">The sequence shown here is derived from an EMBL/GenBank/DDBJ whole genome shotgun (WGS) entry which is preliminary data.</text>
</comment>
<dbReference type="SUPFAM" id="SSF55347">
    <property type="entry name" value="Glyceraldehyde-3-phosphate dehydrogenase-like, C-terminal domain"/>
    <property type="match status" value="1"/>
</dbReference>
<dbReference type="InterPro" id="IPR029061">
    <property type="entry name" value="THDP-binding"/>
</dbReference>
<dbReference type="GO" id="GO:0047100">
    <property type="term" value="F:glyceraldehyde-3-phosphate dehydrogenase (NADP+) (phosphorylating) activity"/>
    <property type="evidence" value="ECO:0007669"/>
    <property type="project" value="UniProtKB-EC"/>
</dbReference>
<evidence type="ECO:0000256" key="12">
    <source>
        <dbReference type="ARBA" id="ARBA00023052"/>
    </source>
</evidence>
<evidence type="ECO:0000256" key="5">
    <source>
        <dbReference type="ARBA" id="ARBA00005215"/>
    </source>
</evidence>
<dbReference type="GO" id="GO:0004365">
    <property type="term" value="F:glyceraldehyde-3-phosphate dehydrogenase (NAD+) (phosphorylating) activity"/>
    <property type="evidence" value="ECO:0007669"/>
    <property type="project" value="UniProtKB-EC"/>
</dbReference>
<comment type="catalytic activity">
    <reaction evidence="15">
        <text>D-sedoheptulose 7-phosphate + D-glyceraldehyde 3-phosphate = aldehydo-D-ribose 5-phosphate + D-xylulose 5-phosphate</text>
        <dbReference type="Rhea" id="RHEA:10508"/>
        <dbReference type="ChEBI" id="CHEBI:57483"/>
        <dbReference type="ChEBI" id="CHEBI:57737"/>
        <dbReference type="ChEBI" id="CHEBI:58273"/>
        <dbReference type="ChEBI" id="CHEBI:59776"/>
        <dbReference type="EC" id="2.2.1.1"/>
    </reaction>
</comment>
<dbReference type="CDD" id="cd05214">
    <property type="entry name" value="GAPDH_I_N"/>
    <property type="match status" value="1"/>
</dbReference>
<dbReference type="SUPFAM" id="SSF52922">
    <property type="entry name" value="TK C-terminal domain-like"/>
    <property type="match status" value="1"/>
</dbReference>
<keyword evidence="8" id="KW-0808">Transferase</keyword>
<keyword evidence="11" id="KW-0560">Oxidoreductase</keyword>
<proteinExistence type="inferred from homology"/>
<comment type="pathway">
    <text evidence="5">Carbohydrate biosynthesis; Calvin cycle.</text>
</comment>
<comment type="similarity">
    <text evidence="6">Belongs to the transketolase family.</text>
</comment>
<dbReference type="PROSITE" id="PS00802">
    <property type="entry name" value="TRANSKETOLASE_2"/>
    <property type="match status" value="1"/>
</dbReference>
<evidence type="ECO:0000256" key="9">
    <source>
        <dbReference type="ARBA" id="ARBA00022723"/>
    </source>
</evidence>
<keyword evidence="22" id="KW-1185">Reference proteome</keyword>
<dbReference type="InterPro" id="IPR020830">
    <property type="entry name" value="GlycerAld_3-P_DH_AS"/>
</dbReference>
<dbReference type="SMART" id="SM00846">
    <property type="entry name" value="Gp_dh_N"/>
    <property type="match status" value="1"/>
</dbReference>
<comment type="catalytic activity">
    <reaction evidence="16">
        <text>D-glyceraldehyde 3-phosphate + phosphate + NADP(+) = (2R)-3-phospho-glyceroyl phosphate + NADPH + H(+)</text>
        <dbReference type="Rhea" id="RHEA:10296"/>
        <dbReference type="ChEBI" id="CHEBI:15378"/>
        <dbReference type="ChEBI" id="CHEBI:43474"/>
        <dbReference type="ChEBI" id="CHEBI:57604"/>
        <dbReference type="ChEBI" id="CHEBI:57783"/>
        <dbReference type="ChEBI" id="CHEBI:58349"/>
        <dbReference type="ChEBI" id="CHEBI:59776"/>
        <dbReference type="EC" id="1.2.1.13"/>
    </reaction>
</comment>
<dbReference type="NCBIfam" id="TIGR01534">
    <property type="entry name" value="GAPDH-I"/>
    <property type="match status" value="1"/>
</dbReference>
<evidence type="ECO:0000256" key="3">
    <source>
        <dbReference type="ARBA" id="ARBA00001964"/>
    </source>
</evidence>
<keyword evidence="13" id="KW-0324">Glycolysis</keyword>
<dbReference type="InterPro" id="IPR005475">
    <property type="entry name" value="Transketolase-like_Pyr-bd"/>
</dbReference>
<dbReference type="AlphaFoldDB" id="A0AA35XJW6"/>
<dbReference type="InterPro" id="IPR009014">
    <property type="entry name" value="Transketo_C/PFOR_II"/>
</dbReference>
<dbReference type="InterPro" id="IPR055152">
    <property type="entry name" value="Transketolase-like_C_2"/>
</dbReference>
<reference evidence="21" key="1">
    <citation type="submission" date="2023-03" db="EMBL/GenBank/DDBJ databases">
        <authorList>
            <person name="Steffen K."/>
            <person name="Cardenas P."/>
        </authorList>
    </citation>
    <scope>NUCLEOTIDE SEQUENCE</scope>
</reference>
<dbReference type="InterPro" id="IPR005474">
    <property type="entry name" value="Transketolase_N"/>
</dbReference>
<evidence type="ECO:0000256" key="10">
    <source>
        <dbReference type="ARBA" id="ARBA00022842"/>
    </source>
</evidence>
<dbReference type="Pfam" id="PF22613">
    <property type="entry name" value="Transketolase_C_1"/>
    <property type="match status" value="1"/>
</dbReference>
<comment type="cofactor">
    <cofactor evidence="1">
        <name>Co(2+)</name>
        <dbReference type="ChEBI" id="CHEBI:48828"/>
    </cofactor>
</comment>
<dbReference type="GO" id="GO:0050661">
    <property type="term" value="F:NADP binding"/>
    <property type="evidence" value="ECO:0007669"/>
    <property type="project" value="InterPro"/>
</dbReference>
<sequence>MGADEIAGTREGLGWPHAPFTVPDSILAAWRTIGERGRDARAAWEARRAALGEGRRGRLRRRRGGRSASRTLGGARGMKRSFADEGPTIATRVANQRVIGAIADALPCLIGGSADLTGSNGTKTDALVPIAPGDYGGRYLYFGVREHAMGAVMNGMALHGGVIPFGGTFLTFTDYCRPAIRLSALMELRVIYVMTHDSIGLGEDGPTHQPIEHLASLRAMPNLLLFRPADAVETAECWELALANAERPSVLALTRQGVPCLRAGAGGNGTGNACARGGYVLREASGETPRVVLLATGSECAIADEARQTLEAAGVPTRLVSLPCWALFDEQEPAYRDGVLAGPIRCGSRIGGSMTVRIAINGFGRIGRNILRAIHESGRTDLTVVALNDLGDVETNAHLLRYDSVHGRFPGTIEVAEGSIDIGAGPIQVLSERDPARLPWADLGIDVALECTGIFTAREKAAAHLEAGARAVLISAPGTDSDLTVVYGVNHQALTREHRIVSNASCTTNCLAPVASVLHDAIGIASGFMTTVHAYTLDQPVLDTLHKDLRRARGAAGSMIPTSTGAARAVGLVLPALAGKLDGTAVRVPTANVSMVDLNFVAKRSTTVDEINEAVASAAAGAMAGVLAYSEEPLVSVDFNHRPESSIVDAGQTAVVDGTLGRVLSWYDNEWGFSNRMGDVAAHLGNL</sequence>
<dbReference type="PROSITE" id="PS00071">
    <property type="entry name" value="GAPDH"/>
    <property type="match status" value="1"/>
</dbReference>
<dbReference type="SMART" id="SM00861">
    <property type="entry name" value="Transket_pyr"/>
    <property type="match status" value="1"/>
</dbReference>
<dbReference type="CDD" id="cd07033">
    <property type="entry name" value="TPP_PYR_DXS_TK_like"/>
    <property type="match status" value="1"/>
</dbReference>
<dbReference type="InterPro" id="IPR006424">
    <property type="entry name" value="Glyceraldehyde-3-P_DH_1"/>
</dbReference>
<evidence type="ECO:0000256" key="7">
    <source>
        <dbReference type="ARBA" id="ARBA00007406"/>
    </source>
</evidence>
<evidence type="ECO:0000256" key="14">
    <source>
        <dbReference type="ARBA" id="ARBA00047698"/>
    </source>
</evidence>
<dbReference type="PRINTS" id="PR00078">
    <property type="entry name" value="G3PDHDRGNASE"/>
</dbReference>
<evidence type="ECO:0000256" key="2">
    <source>
        <dbReference type="ARBA" id="ARBA00001946"/>
    </source>
</evidence>
<evidence type="ECO:0000259" key="20">
    <source>
        <dbReference type="SMART" id="SM00861"/>
    </source>
</evidence>
<organism evidence="21 22">
    <name type="scientific">Geodia barretti</name>
    <name type="common">Barrett's horny sponge</name>
    <dbReference type="NCBI Taxonomy" id="519541"/>
    <lineage>
        <taxon>Eukaryota</taxon>
        <taxon>Metazoa</taxon>
        <taxon>Porifera</taxon>
        <taxon>Demospongiae</taxon>
        <taxon>Heteroscleromorpha</taxon>
        <taxon>Tetractinellida</taxon>
        <taxon>Astrophorina</taxon>
        <taxon>Geodiidae</taxon>
        <taxon>Geodia</taxon>
    </lineage>
</organism>
<evidence type="ECO:0000256" key="4">
    <source>
        <dbReference type="ARBA" id="ARBA00004869"/>
    </source>
</evidence>
<dbReference type="GO" id="GO:0051287">
    <property type="term" value="F:NAD binding"/>
    <property type="evidence" value="ECO:0007669"/>
    <property type="project" value="InterPro"/>
</dbReference>
<evidence type="ECO:0000256" key="15">
    <source>
        <dbReference type="ARBA" id="ARBA00049473"/>
    </source>
</evidence>
<dbReference type="Pfam" id="PF00044">
    <property type="entry name" value="Gp_dh_N"/>
    <property type="match status" value="1"/>
</dbReference>
<dbReference type="CDD" id="cd18126">
    <property type="entry name" value="GAPDH_I_C"/>
    <property type="match status" value="1"/>
</dbReference>
<dbReference type="InterPro" id="IPR020829">
    <property type="entry name" value="GlycerAld_3-P_DH_cat"/>
</dbReference>
<protein>
    <submittedName>
        <fullName evidence="21">Glyceraldehyde-3-phosphate dehydrogenase</fullName>
    </submittedName>
</protein>
<dbReference type="InterPro" id="IPR020826">
    <property type="entry name" value="Transketolase_BS"/>
</dbReference>
<dbReference type="PANTHER" id="PTHR43148">
    <property type="entry name" value="GLYCERALDEHYDE-3-PHOSPHATE DEHYDROGENASE 2"/>
    <property type="match status" value="1"/>
</dbReference>
<dbReference type="FunFam" id="3.30.360.10:FF:000002">
    <property type="entry name" value="Glyceraldehyde-3-phosphate dehydrogenase"/>
    <property type="match status" value="1"/>
</dbReference>
<dbReference type="Pfam" id="PF02800">
    <property type="entry name" value="Gp_dh_C"/>
    <property type="match status" value="1"/>
</dbReference>
<dbReference type="GO" id="GO:0006096">
    <property type="term" value="P:glycolytic process"/>
    <property type="evidence" value="ECO:0007669"/>
    <property type="project" value="UniProtKB-KW"/>
</dbReference>